<organism evidence="14 15">
    <name type="scientific">Clostridium cibarium</name>
    <dbReference type="NCBI Taxonomy" id="2762247"/>
    <lineage>
        <taxon>Bacteria</taxon>
        <taxon>Bacillati</taxon>
        <taxon>Bacillota</taxon>
        <taxon>Clostridia</taxon>
        <taxon>Eubacteriales</taxon>
        <taxon>Clostridiaceae</taxon>
        <taxon>Clostridium</taxon>
    </lineage>
</organism>
<dbReference type="CDD" id="cd17932">
    <property type="entry name" value="DEXQc_UvrD"/>
    <property type="match status" value="1"/>
</dbReference>
<proteinExistence type="inferred from homology"/>
<dbReference type="InterPro" id="IPR027417">
    <property type="entry name" value="P-loop_NTPase"/>
</dbReference>
<dbReference type="InterPro" id="IPR014017">
    <property type="entry name" value="DNA_helicase_UvrD-like_C"/>
</dbReference>
<dbReference type="EC" id="5.6.2.4" evidence="9"/>
<keyword evidence="7" id="KW-0413">Isomerase</keyword>
<name>A0ABR8PPG1_9CLOT</name>
<comment type="catalytic activity">
    <reaction evidence="8">
        <text>Couples ATP hydrolysis with the unwinding of duplex DNA by translocating in the 3'-5' direction.</text>
        <dbReference type="EC" id="5.6.2.4"/>
    </reaction>
</comment>
<evidence type="ECO:0000256" key="4">
    <source>
        <dbReference type="ARBA" id="ARBA00022806"/>
    </source>
</evidence>
<dbReference type="InterPro" id="IPR013986">
    <property type="entry name" value="DExx_box_DNA_helicase_dom_sf"/>
</dbReference>
<keyword evidence="15" id="KW-1185">Reference proteome</keyword>
<evidence type="ECO:0000256" key="3">
    <source>
        <dbReference type="ARBA" id="ARBA00022801"/>
    </source>
</evidence>
<evidence type="ECO:0000256" key="6">
    <source>
        <dbReference type="ARBA" id="ARBA00023125"/>
    </source>
</evidence>
<comment type="caution">
    <text evidence="14">The sequence shown here is derived from an EMBL/GenBank/DDBJ whole genome shotgun (WGS) entry which is preliminary data.</text>
</comment>
<dbReference type="InterPro" id="IPR000212">
    <property type="entry name" value="DNA_helicase_UvrD/REP"/>
</dbReference>
<dbReference type="Gene3D" id="3.40.50.300">
    <property type="entry name" value="P-loop containing nucleotide triphosphate hydrolases"/>
    <property type="match status" value="2"/>
</dbReference>
<evidence type="ECO:0000256" key="1">
    <source>
        <dbReference type="ARBA" id="ARBA00009922"/>
    </source>
</evidence>
<dbReference type="Pfam" id="PF00580">
    <property type="entry name" value="UvrD-helicase"/>
    <property type="match status" value="1"/>
</dbReference>
<dbReference type="Pfam" id="PF13361">
    <property type="entry name" value="UvrD_C"/>
    <property type="match status" value="1"/>
</dbReference>
<keyword evidence="3 11" id="KW-0378">Hydrolase</keyword>
<evidence type="ECO:0000256" key="7">
    <source>
        <dbReference type="ARBA" id="ARBA00023235"/>
    </source>
</evidence>
<dbReference type="Gene3D" id="1.10.10.160">
    <property type="match status" value="1"/>
</dbReference>
<evidence type="ECO:0000256" key="2">
    <source>
        <dbReference type="ARBA" id="ARBA00022741"/>
    </source>
</evidence>
<evidence type="ECO:0000259" key="12">
    <source>
        <dbReference type="PROSITE" id="PS51198"/>
    </source>
</evidence>
<dbReference type="GO" id="GO:0004386">
    <property type="term" value="F:helicase activity"/>
    <property type="evidence" value="ECO:0007669"/>
    <property type="project" value="UniProtKB-KW"/>
</dbReference>
<evidence type="ECO:0000256" key="5">
    <source>
        <dbReference type="ARBA" id="ARBA00022840"/>
    </source>
</evidence>
<dbReference type="EMBL" id="JACSRA010000001">
    <property type="protein sequence ID" value="MBD7909969.1"/>
    <property type="molecule type" value="Genomic_DNA"/>
</dbReference>
<keyword evidence="6" id="KW-0238">DNA-binding</keyword>
<dbReference type="InterPro" id="IPR014016">
    <property type="entry name" value="UvrD-like_ATP-bd"/>
</dbReference>
<dbReference type="PROSITE" id="PS51198">
    <property type="entry name" value="UVRD_HELICASE_ATP_BIND"/>
    <property type="match status" value="1"/>
</dbReference>
<dbReference type="SUPFAM" id="SSF52540">
    <property type="entry name" value="P-loop containing nucleoside triphosphate hydrolases"/>
    <property type="match status" value="1"/>
</dbReference>
<dbReference type="PANTHER" id="PTHR11070:SF2">
    <property type="entry name" value="ATP-DEPENDENT DNA HELICASE SRS2"/>
    <property type="match status" value="1"/>
</dbReference>
<evidence type="ECO:0000313" key="14">
    <source>
        <dbReference type="EMBL" id="MBD7909969.1"/>
    </source>
</evidence>
<dbReference type="PANTHER" id="PTHR11070">
    <property type="entry name" value="UVRD / RECB / PCRA DNA HELICASE FAMILY MEMBER"/>
    <property type="match status" value="1"/>
</dbReference>
<comment type="similarity">
    <text evidence="1">Belongs to the helicase family. UvrD subfamily.</text>
</comment>
<comment type="catalytic activity">
    <reaction evidence="10">
        <text>ATP + H2O = ADP + phosphate + H(+)</text>
        <dbReference type="Rhea" id="RHEA:13065"/>
        <dbReference type="ChEBI" id="CHEBI:15377"/>
        <dbReference type="ChEBI" id="CHEBI:15378"/>
        <dbReference type="ChEBI" id="CHEBI:30616"/>
        <dbReference type="ChEBI" id="CHEBI:43474"/>
        <dbReference type="ChEBI" id="CHEBI:456216"/>
        <dbReference type="EC" id="5.6.2.4"/>
    </reaction>
</comment>
<dbReference type="SMART" id="SM00487">
    <property type="entry name" value="DEXDc"/>
    <property type="match status" value="1"/>
</dbReference>
<evidence type="ECO:0000256" key="11">
    <source>
        <dbReference type="PROSITE-ProRule" id="PRU00560"/>
    </source>
</evidence>
<dbReference type="Proteomes" id="UP000627781">
    <property type="component" value="Unassembled WGS sequence"/>
</dbReference>
<evidence type="ECO:0000259" key="13">
    <source>
        <dbReference type="PROSITE" id="PS51217"/>
    </source>
</evidence>
<feature type="domain" description="UvrD-like helicase ATP-binding" evidence="12">
    <location>
        <begin position="3"/>
        <end position="271"/>
    </location>
</feature>
<evidence type="ECO:0000256" key="10">
    <source>
        <dbReference type="ARBA" id="ARBA00048988"/>
    </source>
</evidence>
<gene>
    <name evidence="14" type="ORF">H9661_01255</name>
</gene>
<keyword evidence="5 11" id="KW-0067">ATP-binding</keyword>
<keyword evidence="4 11" id="KW-0347">Helicase</keyword>
<protein>
    <recommendedName>
        <fullName evidence="9">DNA 3'-5' helicase</fullName>
        <ecNumber evidence="9">5.6.2.4</ecNumber>
    </recommendedName>
</protein>
<evidence type="ECO:0000313" key="15">
    <source>
        <dbReference type="Proteomes" id="UP000627781"/>
    </source>
</evidence>
<dbReference type="PROSITE" id="PS51217">
    <property type="entry name" value="UVRD_HELICASE_CTER"/>
    <property type="match status" value="1"/>
</dbReference>
<evidence type="ECO:0000256" key="9">
    <source>
        <dbReference type="ARBA" id="ARBA00034808"/>
    </source>
</evidence>
<accession>A0ABR8PPG1</accession>
<reference evidence="14 15" key="1">
    <citation type="submission" date="2020-08" db="EMBL/GenBank/DDBJ databases">
        <title>A Genomic Blueprint of the Chicken Gut Microbiome.</title>
        <authorList>
            <person name="Gilroy R."/>
            <person name="Ravi A."/>
            <person name="Getino M."/>
            <person name="Pursley I."/>
            <person name="Horton D.L."/>
            <person name="Alikhan N.-F."/>
            <person name="Baker D."/>
            <person name="Gharbi K."/>
            <person name="Hall N."/>
            <person name="Watson M."/>
            <person name="Adriaenssens E.M."/>
            <person name="Foster-Nyarko E."/>
            <person name="Jarju S."/>
            <person name="Secka A."/>
            <person name="Antonio M."/>
            <person name="Oren A."/>
            <person name="Chaudhuri R."/>
            <person name="La Ragione R.M."/>
            <person name="Hildebrand F."/>
            <person name="Pallen M.J."/>
        </authorList>
    </citation>
    <scope>NUCLEOTIDE SEQUENCE [LARGE SCALE GENOMIC DNA]</scope>
    <source>
        <strain evidence="14 15">Sa3CVN1</strain>
    </source>
</reference>
<feature type="domain" description="UvrD-like helicase C-terminal" evidence="13">
    <location>
        <begin position="272"/>
        <end position="539"/>
    </location>
</feature>
<evidence type="ECO:0000256" key="8">
    <source>
        <dbReference type="ARBA" id="ARBA00034617"/>
    </source>
</evidence>
<sequence length="668" mass="78006">MIMKLDKYQLKAVKAKERNILVVAAPGSGKTTVIINRINYLVKDLSINEGNIIVLTFTKAAALNMKNRYLDRFKRDRSPFFGTFHGLFYKILLREGHKINIIQGYMANKIVEGVLKKYSDDVSEDKIKEAINNISLFKTSGMSIEAFKPSITKEIFIECYNKYKIYKEENNLMDFDDLAIITLDLMRRNERLREGYKELFKYVLVDEFQDCDELQIEFLKMMNDTNSLFAVGDEDQCIYSFRGSKPEYMVTFDKIFKGGRKYYLSKNYRSNKNIIQASKKVIACNNERNNKEIFANKETEGIINCVAPYDERIQGEEIYRCIKDLEASGEYTYSDNIILYRTNMESMSIVDAFIRYKIPFTMLDKEFNFFNHFICRDLIAYLSLANNPYDREAFINIINKPFRYISKTALAYVREYKEEKNPFDILINKTDTPPFQKKKLDELKSDFNYLKKSSLSSSIQFIITDLGYIDYLKAYAEKFKSNFEDLEDILEEFKTSAVAFRSIQEFFVHIDEVSKKLEESKKSRNEDRVLLSTIHGVKGMEFKNVFMINCNEDTIPHASGKENNLEEERRLFYVGMTRAIDNLYLFVPKMRKGKFKEASRFIIEGGFIEESNSQHSLKKGTEVHHRTFGSGRVDEVNGDEVKIKFDDGIMRKFSGNVLMNNGLIMVIQ</sequence>
<dbReference type="Gene3D" id="1.10.486.10">
    <property type="entry name" value="PCRA, domain 4"/>
    <property type="match status" value="1"/>
</dbReference>
<feature type="binding site" evidence="11">
    <location>
        <begin position="24"/>
        <end position="31"/>
    </location>
    <ligand>
        <name>ATP</name>
        <dbReference type="ChEBI" id="CHEBI:30616"/>
    </ligand>
</feature>
<keyword evidence="2 11" id="KW-0547">Nucleotide-binding</keyword>
<dbReference type="InterPro" id="IPR014001">
    <property type="entry name" value="Helicase_ATP-bd"/>
</dbReference>